<dbReference type="Proteomes" id="UP000051574">
    <property type="component" value="Unassembled WGS sequence"/>
</dbReference>
<evidence type="ECO:0000313" key="3">
    <source>
        <dbReference type="EMBL" id="KRT81470.1"/>
    </source>
</evidence>
<dbReference type="PANTHER" id="PTHR44665">
    <property type="entry name" value="DNAJ HOMOLOG SUBFAMILY C MEMBER 14"/>
    <property type="match status" value="1"/>
</dbReference>
<dbReference type="Pfam" id="PF00226">
    <property type="entry name" value="DnaJ"/>
    <property type="match status" value="1"/>
</dbReference>
<organism evidence="3 4">
    <name type="scientific">Oryctes borbonicus</name>
    <dbReference type="NCBI Taxonomy" id="1629725"/>
    <lineage>
        <taxon>Eukaryota</taxon>
        <taxon>Metazoa</taxon>
        <taxon>Ecdysozoa</taxon>
        <taxon>Arthropoda</taxon>
        <taxon>Hexapoda</taxon>
        <taxon>Insecta</taxon>
        <taxon>Pterygota</taxon>
        <taxon>Neoptera</taxon>
        <taxon>Endopterygota</taxon>
        <taxon>Coleoptera</taxon>
        <taxon>Polyphaga</taxon>
        <taxon>Scarabaeiformia</taxon>
        <taxon>Scarabaeidae</taxon>
        <taxon>Dynastinae</taxon>
        <taxon>Oryctes</taxon>
    </lineage>
</organism>
<dbReference type="SUPFAM" id="SSF46565">
    <property type="entry name" value="Chaperone J-domain"/>
    <property type="match status" value="1"/>
</dbReference>
<feature type="compositionally biased region" description="Basic and acidic residues" evidence="1">
    <location>
        <begin position="307"/>
        <end position="316"/>
    </location>
</feature>
<dbReference type="InterPro" id="IPR036869">
    <property type="entry name" value="J_dom_sf"/>
</dbReference>
<dbReference type="CDD" id="cd06257">
    <property type="entry name" value="DnaJ"/>
    <property type="match status" value="1"/>
</dbReference>
<dbReference type="PRINTS" id="PR00625">
    <property type="entry name" value="JDOMAIN"/>
</dbReference>
<dbReference type="InterPro" id="IPR001623">
    <property type="entry name" value="DnaJ_domain"/>
</dbReference>
<dbReference type="EMBL" id="LJIG01016148">
    <property type="protein sequence ID" value="KRT81470.1"/>
    <property type="molecule type" value="Genomic_DNA"/>
</dbReference>
<reference evidence="3 4" key="1">
    <citation type="submission" date="2015-09" db="EMBL/GenBank/DDBJ databases">
        <title>Draft genome of the scarab beetle Oryctes borbonicus.</title>
        <authorList>
            <person name="Meyer J.M."/>
            <person name="Markov G.V."/>
            <person name="Baskaran P."/>
            <person name="Herrmann M."/>
            <person name="Sommer R.J."/>
            <person name="Roedelsperger C."/>
        </authorList>
    </citation>
    <scope>NUCLEOTIDE SEQUENCE [LARGE SCALE GENOMIC DNA]</scope>
    <source>
        <strain evidence="3">OB123</strain>
        <tissue evidence="3">Whole animal</tissue>
    </source>
</reference>
<evidence type="ECO:0000259" key="2">
    <source>
        <dbReference type="PROSITE" id="PS50076"/>
    </source>
</evidence>
<dbReference type="InterPro" id="IPR052317">
    <property type="entry name" value="Viral_replicn-host_int_reg"/>
</dbReference>
<feature type="region of interest" description="Disordered" evidence="1">
    <location>
        <begin position="759"/>
        <end position="784"/>
    </location>
</feature>
<name>A0A0T6B2X1_9SCAR</name>
<gene>
    <name evidence="3" type="ORF">AMK59_5897</name>
</gene>
<dbReference type="Gene3D" id="1.10.287.110">
    <property type="entry name" value="DnaJ domain"/>
    <property type="match status" value="1"/>
</dbReference>
<dbReference type="SMART" id="SM00271">
    <property type="entry name" value="DnaJ"/>
    <property type="match status" value="1"/>
</dbReference>
<protein>
    <submittedName>
        <fullName evidence="3">Chaperone</fullName>
    </submittedName>
</protein>
<evidence type="ECO:0000256" key="1">
    <source>
        <dbReference type="SAM" id="MobiDB-lite"/>
    </source>
</evidence>
<dbReference type="OrthoDB" id="1507364at2759"/>
<dbReference type="Pfam" id="PF14901">
    <property type="entry name" value="Jiv90"/>
    <property type="match status" value="1"/>
</dbReference>
<sequence>MTDASRKSAGGAVEQIMRNMTSNIHNVDGQYRQLGYVSPTQHPKTWNIPAQNTYLNSYNMCNNDTQIPFQNINNPSVTYGYQNHYPEQFDKGLNGNDLYGYNVYSNLQNEIGVQDINNMYLHDYKYMPNMNHHQNIHSMPETDFIPNHQDINTILSNTNMKNHHQPSNKLPLIDNLVGNWTPNTSGTYSPFGNVTTTNMSNIFESDINCLNNVNMERKHNQDCFEKPSDEVINFSFNRDNKRPRIIAEVKPMRPTYSDVLLKTVPNTNIKSGKVEIKDVKMKQANNKKNSKGEKVIKANSAINRSNVNHEIKDLNTEKSSQLPKSSEKIKENKSGQLNRKSVSLDNISESFGDIKSEITEAKNKKNEEVNINKNNIKNGQKKATKSTPDHVDTDSNGNNKNDSMNSSKNSVKKSLKSGLKQRNYDSSSNNDKPPSKRNQRNRKRDAQQLPLDVIREKLRIYLENWWKFCIGFLFWLWNLVLDVFSLSLQILRDGACTLWTWSVINWAIFKDTSISLVNRIRVITWLREKFKKTKPKGNKKYFARNGLQYNINMPMTGDEAMKRLLACKGKDPYSILGVTPTCTDDDIKRYYKKQAVLVHPDKNKQLGAEEAFKILVHAFDMIGEPERRAAYDRESAHVEQAWTELTELLAQFQQKVEAASKTIRCSYCGSGHKRIKIDRPNYAARNCNSCKIYHAAREGDIWAEAKYFGVVWRYYACMEGGVYDITTWAGCQKNSLKQLKPDSHNVQYRIAQGKYAGSSCKKHNASGSNQGSNQGSTPRSDEPAANFEDLLNKIYGQMETNSQNNVRRKNSKKSK</sequence>
<feature type="compositionally biased region" description="Low complexity" evidence="1">
    <location>
        <begin position="766"/>
        <end position="776"/>
    </location>
</feature>
<dbReference type="AlphaFoldDB" id="A0A0T6B2X1"/>
<dbReference type="InterPro" id="IPR032843">
    <property type="entry name" value="Jiv"/>
</dbReference>
<evidence type="ECO:0000313" key="4">
    <source>
        <dbReference type="Proteomes" id="UP000051574"/>
    </source>
</evidence>
<accession>A0A0T6B2X1</accession>
<feature type="compositionally biased region" description="Low complexity" evidence="1">
    <location>
        <begin position="394"/>
        <end position="409"/>
    </location>
</feature>
<feature type="region of interest" description="Disordered" evidence="1">
    <location>
        <begin position="365"/>
        <end position="445"/>
    </location>
</feature>
<feature type="region of interest" description="Disordered" evidence="1">
    <location>
        <begin position="304"/>
        <end position="341"/>
    </location>
</feature>
<comment type="caution">
    <text evidence="3">The sequence shown here is derived from an EMBL/GenBank/DDBJ whole genome shotgun (WGS) entry which is preliminary data.</text>
</comment>
<dbReference type="PANTHER" id="PTHR44665:SF1">
    <property type="entry name" value="DNAJ HOMOLOG SUBFAMILY C MEMBER 14"/>
    <property type="match status" value="1"/>
</dbReference>
<dbReference type="PROSITE" id="PS50076">
    <property type="entry name" value="DNAJ_2"/>
    <property type="match status" value="1"/>
</dbReference>
<keyword evidence="4" id="KW-1185">Reference proteome</keyword>
<proteinExistence type="predicted"/>
<feature type="domain" description="J" evidence="2">
    <location>
        <begin position="571"/>
        <end position="635"/>
    </location>
</feature>